<evidence type="ECO:0000313" key="2">
    <source>
        <dbReference type="Proteomes" id="UP000035722"/>
    </source>
</evidence>
<dbReference type="EMBL" id="CAQI01000026">
    <property type="protein sequence ID" value="CCQ44400.1"/>
    <property type="molecule type" value="Genomic_DNA"/>
</dbReference>
<sequence length="62" mass="6724">MGEFVPLLFVMGPPARRLRGEHDGVLPSRAKGGKDAVVRFFTAIYSPTSPEISAEEVRLGPI</sequence>
<comment type="caution">
    <text evidence="1">The sequence shown here is derived from an EMBL/GenBank/DDBJ whole genome shotgun (WGS) entry which is preliminary data.</text>
</comment>
<gene>
    <name evidence="1" type="ORF">ARTSIC4J27_325</name>
</gene>
<dbReference type="AlphaFoldDB" id="A0A024GWS2"/>
<evidence type="ECO:0000313" key="1">
    <source>
        <dbReference type="EMBL" id="CCQ44400.1"/>
    </source>
</evidence>
<dbReference type="STRING" id="861266.ARTSIC4J27_325"/>
<organism evidence="1 2">
    <name type="scientific">Pseudarthrobacter siccitolerans</name>
    <dbReference type="NCBI Taxonomy" id="861266"/>
    <lineage>
        <taxon>Bacteria</taxon>
        <taxon>Bacillati</taxon>
        <taxon>Actinomycetota</taxon>
        <taxon>Actinomycetes</taxon>
        <taxon>Micrococcales</taxon>
        <taxon>Micrococcaceae</taxon>
        <taxon>Pseudarthrobacter</taxon>
    </lineage>
</organism>
<name>A0A024GWS2_9MICC</name>
<reference evidence="2" key="1">
    <citation type="journal article" date="2014" name="Genome Announc.">
        <title>Genome Sequence of Arthrobacter siccitolerans 4J27, a Xeroprotectant-Producing Desiccation-Tolerant Microorganism.</title>
        <authorList>
            <person name="Manzanera M."/>
            <person name="Santa-Cruz-Calvo L."/>
            <person name="Vilchez J.I."/>
            <person name="Garcia-Fontana C."/>
            <person name="Silva-Castro G.A."/>
            <person name="Calvo C."/>
            <person name="Gonzalez-Lopez J."/>
        </authorList>
    </citation>
    <scope>NUCLEOTIDE SEQUENCE [LARGE SCALE GENOMIC DNA]</scope>
    <source>
        <strain evidence="2">4J27</strain>
    </source>
</reference>
<keyword evidence="2" id="KW-1185">Reference proteome</keyword>
<dbReference type="Proteomes" id="UP000035722">
    <property type="component" value="Unassembled WGS sequence"/>
</dbReference>
<protein>
    <submittedName>
        <fullName evidence="1">Uncharacterized protein</fullName>
    </submittedName>
</protein>
<accession>A0A024GWS2</accession>
<proteinExistence type="predicted"/>